<evidence type="ECO:0000259" key="6">
    <source>
        <dbReference type="Pfam" id="PF18962"/>
    </source>
</evidence>
<organism evidence="7 8">
    <name type="scientific">Anditalea andensis</name>
    <dbReference type="NCBI Taxonomy" id="1048983"/>
    <lineage>
        <taxon>Bacteria</taxon>
        <taxon>Pseudomonadati</taxon>
        <taxon>Bacteroidota</taxon>
        <taxon>Cytophagia</taxon>
        <taxon>Cytophagales</taxon>
        <taxon>Cytophagaceae</taxon>
        <taxon>Anditalea</taxon>
    </lineage>
</organism>
<dbReference type="STRING" id="1048983.EL17_20920"/>
<dbReference type="RefSeq" id="WP_051720279.1">
    <property type="nucleotide sequence ID" value="NZ_JMIH01000034.1"/>
</dbReference>
<dbReference type="NCBIfam" id="NF038128">
    <property type="entry name" value="choice_anch_J"/>
    <property type="match status" value="1"/>
</dbReference>
<dbReference type="Pfam" id="PF13290">
    <property type="entry name" value="CHB_HEX_C_1"/>
    <property type="match status" value="1"/>
</dbReference>
<evidence type="ECO:0000259" key="3">
    <source>
        <dbReference type="Pfam" id="PF03372"/>
    </source>
</evidence>
<feature type="domain" description="GH29D-like beta-sandwich" evidence="5">
    <location>
        <begin position="196"/>
        <end position="261"/>
    </location>
</feature>
<protein>
    <recommendedName>
        <fullName evidence="9">Por secretion system C-terminal sorting domain-containing protein</fullName>
    </recommendedName>
</protein>
<evidence type="ECO:0000313" key="7">
    <source>
        <dbReference type="EMBL" id="KEO71979.1"/>
    </source>
</evidence>
<dbReference type="InterPro" id="IPR005135">
    <property type="entry name" value="Endo/exonuclease/phosphatase"/>
</dbReference>
<dbReference type="InterPro" id="IPR036691">
    <property type="entry name" value="Endo/exonu/phosph_ase_sf"/>
</dbReference>
<dbReference type="Pfam" id="PF03372">
    <property type="entry name" value="Exo_endo_phos"/>
    <property type="match status" value="1"/>
</dbReference>
<gene>
    <name evidence="7" type="ORF">EL17_20920</name>
</gene>
<evidence type="ECO:0000256" key="1">
    <source>
        <dbReference type="ARBA" id="ARBA00022729"/>
    </source>
</evidence>
<proteinExistence type="predicted"/>
<name>A0A074KST0_9BACT</name>
<dbReference type="eggNOG" id="COG3291">
    <property type="taxonomic scope" value="Bacteria"/>
</dbReference>
<dbReference type="GO" id="GO:0003824">
    <property type="term" value="F:catalytic activity"/>
    <property type="evidence" value="ECO:0007669"/>
    <property type="project" value="InterPro"/>
</dbReference>
<dbReference type="InterPro" id="IPR059177">
    <property type="entry name" value="GH29D-like_dom"/>
</dbReference>
<feature type="chain" id="PRO_5001695392" description="Por secretion system C-terminal sorting domain-containing protein" evidence="2">
    <location>
        <begin position="25"/>
        <end position="1956"/>
    </location>
</feature>
<keyword evidence="1 2" id="KW-0732">Signal</keyword>
<evidence type="ECO:0000313" key="8">
    <source>
        <dbReference type="Proteomes" id="UP000027821"/>
    </source>
</evidence>
<reference evidence="7 8" key="1">
    <citation type="submission" date="2014-04" db="EMBL/GenBank/DDBJ databases">
        <title>Characterization and application of a salt tolerant electro-active bacterium.</title>
        <authorList>
            <person name="Yang L."/>
            <person name="Wei S."/>
            <person name="Tay Q.X.M."/>
        </authorList>
    </citation>
    <scope>NUCLEOTIDE SEQUENCE [LARGE SCALE GENOMIC DNA]</scope>
    <source>
        <strain evidence="7 8">LY1</strain>
    </source>
</reference>
<dbReference type="Gene3D" id="2.60.120.200">
    <property type="match status" value="1"/>
</dbReference>
<dbReference type="NCBIfam" id="TIGR04183">
    <property type="entry name" value="Por_Secre_tail"/>
    <property type="match status" value="1"/>
</dbReference>
<comment type="caution">
    <text evidence="7">The sequence shown here is derived from an EMBL/GenBank/DDBJ whole genome shotgun (WGS) entry which is preliminary data.</text>
</comment>
<dbReference type="OrthoDB" id="5500612at2"/>
<dbReference type="Pfam" id="PF13205">
    <property type="entry name" value="Big_5"/>
    <property type="match status" value="1"/>
</dbReference>
<evidence type="ECO:0000259" key="5">
    <source>
        <dbReference type="Pfam" id="PF13290"/>
    </source>
</evidence>
<accession>A0A074KST0</accession>
<evidence type="ECO:0008006" key="9">
    <source>
        <dbReference type="Google" id="ProtNLM"/>
    </source>
</evidence>
<dbReference type="InterPro" id="IPR032812">
    <property type="entry name" value="SbsA_Ig"/>
</dbReference>
<sequence length="1956" mass="211260">MKHTLPKFLIGFLMLYLASATAWAQQSTPYAFIETFENLGLTGNQYRDGTFVGNNGITWTYTHVSGEQAFPIDGAGMLLRRSGDNSHIKSELITGGISNFQVLMRKAFTGAGDRQIGLFINDRLIAESIVFGGLSGGSDDIFAFAVDNIDVAGDFTLEIRHLSGGTANRQLVIDDIRWNSFDGPAMERVAAPQFSPQGGSYTSTQNINIATSTESARIYYTLDGTDPTTESNLYTYPLPVATTTVLKAIASKDGMADSEVSEAEYVIHTANSPAAGIPYQQHFSLFSNFTTDVTAFGESLEWTFSGNILSYGGDFGTGTPAGLRGNGVVGYQHTGSSGIFTSTLVVSNTTAVTIQDLEISYRGLTERLNQTRFPAFTVTVNGYVVPELGYSTQEGSARTVSHTIQGINILPGQEVEISWSSDRGLSTTGGSRQIGLTEVSVIPVISEAPVLNVEDFNNISLGTGYTNGSFVGNSDIIWNYVASRNEGDFPIDGKGLMLRGASYESKITSSAIPGGIGSFSMDLRKAFTGGADRQVALLINGEEIARSEIFGGFSGADATIRTFEVNDIHLGGDIVIEIRNLTEGQITIDNITWTPFEDNFPPVISSLSPANGDQEIDSNADLSITFDERIIKGQGNIILYDTNGSPVQTIAISSELVSIDGHTASIALSELAQASTFYVLIDAGAFEDRFGNPSGGIESPEQWVFTTFDPNAPLITVNREALDNFGRISSGQASASQTFALTLTNVSAPISVSAPINFEVGIDGIFSNELILDPAESGTSETHVQVRFTPNSGTNQSIEGDLIISSDGAVSRSVRLIGDEIGNQITIAAARLLPNGTEVFVEGIVVAGSTLNPDNRWIQDATGGIMLRAFSNTLENGVERSADLNVGDSVRISGTLATFNQNIQISAGAIGMERLAANTLLPEPLTISIADISNPAVQGRLVRVDGLSLSDPRILFEGAGALGSYTITGQSGSRILRIPTADHPVVGNPIPDKTFDAIGIVDRFNATAQLNPRFQEDIILDNAAGSIAFSEGRLNFGLTASGEVSPPLSYSFMINQPAATLNLSAEGPFELSIDGESFAKTVSLDDLGIATQEVLVRFVPTAFANGIRNGFILHSGGQIYRSIVQLHGIESGNTTAIPYAQNFNTPDVFTAGGWSDYNVRGAQGWQITADGTGVNNTGRAAQMNGFSNGAQENENWMISPLFNLDSDKFPVLSFYSRSFFSGPRLQLKASANYDGFSDPTLPQFTWIDLEDKFAVSTGSFVLADNIDLSDFNHGQLHLAFVYLSDQEVGAAEWRVDDFNIRLQDEQPRNLLLDIGPLSNMHFGIVTPGEISEAKSFNFTATGLADQVTLSIAAPFLISKNGTDFSSEISFLPGEPFRSAVQVKYAPVSIGVDVASVQLTSGGITSNYGRFTGSTKGKENTFDVVSWNIEWFGSSTSFQGPSNVNLQLQNVKTIIEDLDADVYAFQEITDLDKFYELAEALPEYRGFHSSAVSQVGDFSEAQKLTYLYKTTTVDSISSRVLLQGVDVNLLTGYPSTRDRFWASGRLPFLFDIKTKINGVAENITLVNVHTRSNGGGESAANPRYAMRKYDVNVMKDSLDLYYSNVPLIILGDFNDDLDETVADQSAATVNTSKTSFIDYINDSLNYTPATISLSNAGLRTFIAFENVIDHMIISNEIKDKWLPGSERVVIPFDLVQNYANTTSDHLPIKVRFELKCHLEAGVIIGNDEVCAGANEVQLTMVGGLFDSIGAWERSVDGGNSWITIGNSEGRATITVANIAENTLYRVGVEGSSCSAIYTEPLEVKIKTLEVPFINFEKGKLVTLAGDYTYTWYKDGKLVATTLDNEIRINGAGNYLVEIRNEEGCAAVSPPYKFPQVPLKNSYKIFPNPSSKKVFVSIEENTGLHRIELRNAMGLLIKSYTTDKNKVEFDVSSLYQGVYLIMITDNFGNHTVERLLVK</sequence>
<feature type="signal peptide" evidence="2">
    <location>
        <begin position="1"/>
        <end position="24"/>
    </location>
</feature>
<feature type="domain" description="Secretion system C-terminal sorting" evidence="6">
    <location>
        <begin position="1883"/>
        <end position="1953"/>
    </location>
</feature>
<dbReference type="InterPro" id="IPR026444">
    <property type="entry name" value="Secre_tail"/>
</dbReference>
<keyword evidence="8" id="KW-1185">Reference proteome</keyword>
<dbReference type="Pfam" id="PF18962">
    <property type="entry name" value="Por_Secre_tail"/>
    <property type="match status" value="1"/>
</dbReference>
<dbReference type="eggNOG" id="COG1404">
    <property type="taxonomic scope" value="Bacteria"/>
</dbReference>
<dbReference type="EMBL" id="JMIH01000034">
    <property type="protein sequence ID" value="KEO71979.1"/>
    <property type="molecule type" value="Genomic_DNA"/>
</dbReference>
<evidence type="ECO:0000259" key="4">
    <source>
        <dbReference type="Pfam" id="PF13205"/>
    </source>
</evidence>
<feature type="domain" description="SbsA Ig-like" evidence="4">
    <location>
        <begin position="598"/>
        <end position="707"/>
    </location>
</feature>
<dbReference type="eggNOG" id="COG2356">
    <property type="taxonomic scope" value="Bacteria"/>
</dbReference>
<dbReference type="SUPFAM" id="SSF56219">
    <property type="entry name" value="DNase I-like"/>
    <property type="match status" value="1"/>
</dbReference>
<dbReference type="Gene3D" id="3.60.10.10">
    <property type="entry name" value="Endonuclease/exonuclease/phosphatase"/>
    <property type="match status" value="1"/>
</dbReference>
<evidence type="ECO:0000256" key="2">
    <source>
        <dbReference type="SAM" id="SignalP"/>
    </source>
</evidence>
<dbReference type="eggNOG" id="COG2374">
    <property type="taxonomic scope" value="Bacteria"/>
</dbReference>
<dbReference type="Proteomes" id="UP000027821">
    <property type="component" value="Unassembled WGS sequence"/>
</dbReference>
<feature type="domain" description="Endonuclease/exonuclease/phosphatase" evidence="3">
    <location>
        <begin position="1424"/>
        <end position="1704"/>
    </location>
</feature>